<feature type="chain" id="PRO_5022071390" description="Nickel uptake substrate-specific transmembrane region" evidence="1">
    <location>
        <begin position="32"/>
        <end position="140"/>
    </location>
</feature>
<dbReference type="PROSITE" id="PS51257">
    <property type="entry name" value="PROKAR_LIPOPROTEIN"/>
    <property type="match status" value="1"/>
</dbReference>
<evidence type="ECO:0000313" key="3">
    <source>
        <dbReference type="Proteomes" id="UP000318704"/>
    </source>
</evidence>
<dbReference type="EMBL" id="CP037920">
    <property type="protein sequence ID" value="QDT94937.1"/>
    <property type="molecule type" value="Genomic_DNA"/>
</dbReference>
<evidence type="ECO:0000313" key="2">
    <source>
        <dbReference type="EMBL" id="QDT94937.1"/>
    </source>
</evidence>
<name>A0A517VPJ2_9PLAN</name>
<dbReference type="RefSeq" id="WP_144980497.1">
    <property type="nucleotide sequence ID" value="NZ_CP037920.1"/>
</dbReference>
<dbReference type="Proteomes" id="UP000318704">
    <property type="component" value="Chromosome"/>
</dbReference>
<protein>
    <recommendedName>
        <fullName evidence="4">Nickel uptake substrate-specific transmembrane region</fullName>
    </recommendedName>
</protein>
<keyword evidence="1" id="KW-0732">Signal</keyword>
<evidence type="ECO:0000256" key="1">
    <source>
        <dbReference type="SAM" id="SignalP"/>
    </source>
</evidence>
<gene>
    <name evidence="2" type="ORF">V144x_03710</name>
</gene>
<accession>A0A517VPJ2</accession>
<reference evidence="2 3" key="1">
    <citation type="submission" date="2019-03" db="EMBL/GenBank/DDBJ databases">
        <title>Deep-cultivation of Planctomycetes and their phenomic and genomic characterization uncovers novel biology.</title>
        <authorList>
            <person name="Wiegand S."/>
            <person name="Jogler M."/>
            <person name="Boedeker C."/>
            <person name="Pinto D."/>
            <person name="Vollmers J."/>
            <person name="Rivas-Marin E."/>
            <person name="Kohn T."/>
            <person name="Peeters S.H."/>
            <person name="Heuer A."/>
            <person name="Rast P."/>
            <person name="Oberbeckmann S."/>
            <person name="Bunk B."/>
            <person name="Jeske O."/>
            <person name="Meyerdierks A."/>
            <person name="Storesund J.E."/>
            <person name="Kallscheuer N."/>
            <person name="Luecker S."/>
            <person name="Lage O.M."/>
            <person name="Pohl T."/>
            <person name="Merkel B.J."/>
            <person name="Hornburger P."/>
            <person name="Mueller R.-W."/>
            <person name="Bruemmer F."/>
            <person name="Labrenz M."/>
            <person name="Spormann A.M."/>
            <person name="Op den Camp H."/>
            <person name="Overmann J."/>
            <person name="Amann R."/>
            <person name="Jetten M.S.M."/>
            <person name="Mascher T."/>
            <person name="Medema M.H."/>
            <person name="Devos D.P."/>
            <person name="Kaster A.-K."/>
            <person name="Ovreas L."/>
            <person name="Rohde M."/>
            <person name="Galperin M.Y."/>
            <person name="Jogler C."/>
        </authorList>
    </citation>
    <scope>NUCLEOTIDE SEQUENCE [LARGE SCALE GENOMIC DNA]</scope>
    <source>
        <strain evidence="2 3">V144</strain>
    </source>
</reference>
<feature type="signal peptide" evidence="1">
    <location>
        <begin position="1"/>
        <end position="31"/>
    </location>
</feature>
<dbReference type="KEGG" id="gaw:V144x_03710"/>
<evidence type="ECO:0008006" key="4">
    <source>
        <dbReference type="Google" id="ProtNLM"/>
    </source>
</evidence>
<sequence precursor="true">MMVKIDLFRRCSMLAFAILFFSLTMIGCGGAEDTKKRGYVTITVTHNGSPVTEGEVRMMITGKGEAAVGLLNESGQVELAEVVLGNYNVAVAPPELATPDNPAPEKEYPNLPQKYRDISKSPLKADVKAGSNEFTFDLKD</sequence>
<dbReference type="AlphaFoldDB" id="A0A517VPJ2"/>
<proteinExistence type="predicted"/>
<organism evidence="2 3">
    <name type="scientific">Gimesia aquarii</name>
    <dbReference type="NCBI Taxonomy" id="2527964"/>
    <lineage>
        <taxon>Bacteria</taxon>
        <taxon>Pseudomonadati</taxon>
        <taxon>Planctomycetota</taxon>
        <taxon>Planctomycetia</taxon>
        <taxon>Planctomycetales</taxon>
        <taxon>Planctomycetaceae</taxon>
        <taxon>Gimesia</taxon>
    </lineage>
</organism>